<dbReference type="PROSITE" id="PS50089">
    <property type="entry name" value="ZF_RING_2"/>
    <property type="match status" value="1"/>
</dbReference>
<gene>
    <name evidence="3" type="ORF">Mpt1_c10590</name>
</gene>
<proteinExistence type="predicted"/>
<dbReference type="InterPro" id="IPR013083">
    <property type="entry name" value="Znf_RING/FYVE/PHD"/>
</dbReference>
<reference evidence="3 4" key="1">
    <citation type="journal article" date="2014" name="Appl. Environ. Microbiol.">
        <title>Comparative Genome Analysis of 'Candidatus Methanoplasma termitum' Indicates a New Mode of Energy Metabolism in the Seventh Order of Methanogens.</title>
        <authorList>
            <person name="Lang K."/>
            <person name="Schuldes J."/>
            <person name="Klingl A."/>
            <person name="Poehlein A."/>
            <person name="Daniel R."/>
            <person name="Brune A."/>
        </authorList>
    </citation>
    <scope>NUCLEOTIDE SEQUENCE [LARGE SCALE GENOMIC DNA]</scope>
    <source>
        <strain evidence="4">Mpt1</strain>
    </source>
</reference>
<evidence type="ECO:0000313" key="4">
    <source>
        <dbReference type="Proteomes" id="UP000030787"/>
    </source>
</evidence>
<organism evidence="3 4">
    <name type="scientific">Candidatus Methanoplasma termitum</name>
    <dbReference type="NCBI Taxonomy" id="1577791"/>
    <lineage>
        <taxon>Archaea</taxon>
        <taxon>Methanobacteriati</taxon>
        <taxon>Thermoplasmatota</taxon>
        <taxon>Thermoplasmata</taxon>
        <taxon>Methanomassiliicoccales</taxon>
        <taxon>Methanomassiliicoccaceae</taxon>
        <taxon>Candidatus Methanoplasma</taxon>
    </lineage>
</organism>
<sequence length="175" mass="19505">MGFGNTILSLAIIIVLVILLIAVFVLHQYFRAVADKKFKKNGKSKEIPTIILDEKEDKKKCEICYGTIENDPIAICKKCGKTFHDACAKPTGACPYCNTKYEGMEIREPERTRCPICGRFIKGNMCPNCDAVIPIKDGTFVCKCGNTVDCDKPVCKNCGAVYETAMRVIEKNKKH</sequence>
<feature type="transmembrane region" description="Helical" evidence="1">
    <location>
        <begin position="6"/>
        <end position="30"/>
    </location>
</feature>
<evidence type="ECO:0000313" key="3">
    <source>
        <dbReference type="EMBL" id="AIZ56927.1"/>
    </source>
</evidence>
<keyword evidence="1" id="KW-0812">Transmembrane</keyword>
<dbReference type="HOGENOM" id="CLU_1529146_0_0_2"/>
<dbReference type="AlphaFoldDB" id="A0A0A7LF26"/>
<keyword evidence="4" id="KW-1185">Reference proteome</keyword>
<evidence type="ECO:0000256" key="1">
    <source>
        <dbReference type="SAM" id="Phobius"/>
    </source>
</evidence>
<dbReference type="Gene3D" id="3.30.40.10">
    <property type="entry name" value="Zinc/RING finger domain, C3HC4 (zinc finger)"/>
    <property type="match status" value="1"/>
</dbReference>
<keyword evidence="1" id="KW-0472">Membrane</keyword>
<protein>
    <recommendedName>
        <fullName evidence="2">RING-type domain-containing protein</fullName>
    </recommendedName>
</protein>
<dbReference type="Proteomes" id="UP000030787">
    <property type="component" value="Chromosome"/>
</dbReference>
<dbReference type="InterPro" id="IPR001841">
    <property type="entry name" value="Znf_RING"/>
</dbReference>
<dbReference type="InterPro" id="IPR011011">
    <property type="entry name" value="Znf_FYVE_PHD"/>
</dbReference>
<dbReference type="STRING" id="1577791.Mpt1_c10590"/>
<feature type="domain" description="RING-type" evidence="2">
    <location>
        <begin position="61"/>
        <end position="98"/>
    </location>
</feature>
<dbReference type="EMBL" id="CP010070">
    <property type="protein sequence ID" value="AIZ56927.1"/>
    <property type="molecule type" value="Genomic_DNA"/>
</dbReference>
<evidence type="ECO:0000259" key="2">
    <source>
        <dbReference type="PROSITE" id="PS50089"/>
    </source>
</evidence>
<dbReference type="SUPFAM" id="SSF57903">
    <property type="entry name" value="FYVE/PHD zinc finger"/>
    <property type="match status" value="1"/>
</dbReference>
<keyword evidence="1" id="KW-1133">Transmembrane helix</keyword>
<dbReference type="KEGG" id="mear:Mpt1_c10590"/>
<name>A0A0A7LF26_9ARCH</name>
<accession>A0A0A7LF26</accession>